<sequence>MTVREPESLDEAPLDDAARLDAALPHDIDWTKPAPGSIASRFAAPSGEIAVVSVGNPLHPRVVLVPGVSGSKEDFVLVMPVLAASGYYVQSLDLAGNYESASAGPAADQHYSYELFTADLVAFLEAGSPAHLLGYSFAGTIAQLTLVQRPELVRSLALLATPPEPGNGFRGVKILGPFTWMATGRVGAALMTWGIVTNKNRVPPSRLEFVRMRFEYTTRRSMEDIIRLMKRAPELRPQLRAAPIPKLVAVGSRDLWPLSLHADFAERIRAELAVYDTGHSPCETTPHQLARDLLRLYSKVDGPRG</sequence>
<dbReference type="PANTHER" id="PTHR43798:SF33">
    <property type="entry name" value="HYDROLASE, PUTATIVE (AFU_ORTHOLOGUE AFUA_2G14860)-RELATED"/>
    <property type="match status" value="1"/>
</dbReference>
<dbReference type="EMBL" id="JBHSMG010000001">
    <property type="protein sequence ID" value="MFC5501289.1"/>
    <property type="molecule type" value="Genomic_DNA"/>
</dbReference>
<feature type="domain" description="AB hydrolase-1" evidence="1">
    <location>
        <begin position="62"/>
        <end position="291"/>
    </location>
</feature>
<comment type="caution">
    <text evidence="2">The sequence shown here is derived from an EMBL/GenBank/DDBJ whole genome shotgun (WGS) entry which is preliminary data.</text>
</comment>
<proteinExistence type="predicted"/>
<dbReference type="RefSeq" id="WP_386738888.1">
    <property type="nucleotide sequence ID" value="NZ_JBHSMG010000001.1"/>
</dbReference>
<evidence type="ECO:0000313" key="3">
    <source>
        <dbReference type="Proteomes" id="UP001596039"/>
    </source>
</evidence>
<dbReference type="InterPro" id="IPR000073">
    <property type="entry name" value="AB_hydrolase_1"/>
</dbReference>
<organism evidence="2 3">
    <name type="scientific">Lysinimonas soli</name>
    <dbReference type="NCBI Taxonomy" id="1074233"/>
    <lineage>
        <taxon>Bacteria</taxon>
        <taxon>Bacillati</taxon>
        <taxon>Actinomycetota</taxon>
        <taxon>Actinomycetes</taxon>
        <taxon>Micrococcales</taxon>
        <taxon>Microbacteriaceae</taxon>
        <taxon>Lysinimonas</taxon>
    </lineage>
</organism>
<dbReference type="SUPFAM" id="SSF53474">
    <property type="entry name" value="alpha/beta-Hydrolases"/>
    <property type="match status" value="1"/>
</dbReference>
<dbReference type="Proteomes" id="UP001596039">
    <property type="component" value="Unassembled WGS sequence"/>
</dbReference>
<dbReference type="InterPro" id="IPR029058">
    <property type="entry name" value="AB_hydrolase_fold"/>
</dbReference>
<dbReference type="Gene3D" id="3.40.50.1820">
    <property type="entry name" value="alpha/beta hydrolase"/>
    <property type="match status" value="1"/>
</dbReference>
<name>A0ABW0NNF5_9MICO</name>
<dbReference type="GO" id="GO:0016787">
    <property type="term" value="F:hydrolase activity"/>
    <property type="evidence" value="ECO:0007669"/>
    <property type="project" value="UniProtKB-KW"/>
</dbReference>
<dbReference type="PANTHER" id="PTHR43798">
    <property type="entry name" value="MONOACYLGLYCEROL LIPASE"/>
    <property type="match status" value="1"/>
</dbReference>
<reference evidence="3" key="1">
    <citation type="journal article" date="2019" name="Int. J. Syst. Evol. Microbiol.">
        <title>The Global Catalogue of Microorganisms (GCM) 10K type strain sequencing project: providing services to taxonomists for standard genome sequencing and annotation.</title>
        <authorList>
            <consortium name="The Broad Institute Genomics Platform"/>
            <consortium name="The Broad Institute Genome Sequencing Center for Infectious Disease"/>
            <person name="Wu L."/>
            <person name="Ma J."/>
        </authorList>
    </citation>
    <scope>NUCLEOTIDE SEQUENCE [LARGE SCALE GENOMIC DNA]</scope>
    <source>
        <strain evidence="3">CGMCC 4.6997</strain>
    </source>
</reference>
<evidence type="ECO:0000313" key="2">
    <source>
        <dbReference type="EMBL" id="MFC5501289.1"/>
    </source>
</evidence>
<gene>
    <name evidence="2" type="ORF">ACFPJ4_03430</name>
</gene>
<keyword evidence="3" id="KW-1185">Reference proteome</keyword>
<accession>A0ABW0NNF5</accession>
<keyword evidence="2" id="KW-0378">Hydrolase</keyword>
<dbReference type="Pfam" id="PF12697">
    <property type="entry name" value="Abhydrolase_6"/>
    <property type="match status" value="1"/>
</dbReference>
<dbReference type="InterPro" id="IPR050266">
    <property type="entry name" value="AB_hydrolase_sf"/>
</dbReference>
<protein>
    <submittedName>
        <fullName evidence="2">Alpha/beta fold hydrolase</fullName>
    </submittedName>
</protein>
<evidence type="ECO:0000259" key="1">
    <source>
        <dbReference type="Pfam" id="PF12697"/>
    </source>
</evidence>